<keyword evidence="11" id="KW-1185">Reference proteome</keyword>
<feature type="transmembrane region" description="Helical" evidence="9">
    <location>
        <begin position="301"/>
        <end position="320"/>
    </location>
</feature>
<dbReference type="OrthoDB" id="10036964at2759"/>
<evidence type="ECO:0000256" key="7">
    <source>
        <dbReference type="ARBA" id="ARBA00023224"/>
    </source>
</evidence>
<gene>
    <name evidence="12" type="primary">LOC111122673</name>
    <name evidence="13" type="synonym">LOC111122715</name>
</gene>
<dbReference type="PANTHER" id="PTHR24243:SF233">
    <property type="entry name" value="THYROTROPIN-RELEASING HORMONE RECEPTOR"/>
    <property type="match status" value="1"/>
</dbReference>
<evidence type="ECO:0000256" key="9">
    <source>
        <dbReference type="SAM" id="Phobius"/>
    </source>
</evidence>
<dbReference type="CDD" id="cd14997">
    <property type="entry name" value="7tmA_ETH-R"/>
    <property type="match status" value="1"/>
</dbReference>
<keyword evidence="4 8" id="KW-0297">G-protein coupled receptor</keyword>
<evidence type="ECO:0000256" key="3">
    <source>
        <dbReference type="ARBA" id="ARBA00022989"/>
    </source>
</evidence>
<evidence type="ECO:0000256" key="5">
    <source>
        <dbReference type="ARBA" id="ARBA00023136"/>
    </source>
</evidence>
<dbReference type="Proteomes" id="UP000694844">
    <property type="component" value="Chromosome 3"/>
</dbReference>
<feature type="transmembrane region" description="Helical" evidence="9">
    <location>
        <begin position="32"/>
        <end position="59"/>
    </location>
</feature>
<accession>A0A8B8CX93</accession>
<dbReference type="PROSITE" id="PS50262">
    <property type="entry name" value="G_PROTEIN_RECEP_F1_2"/>
    <property type="match status" value="1"/>
</dbReference>
<feature type="transmembrane region" description="Helical" evidence="9">
    <location>
        <begin position="71"/>
        <end position="93"/>
    </location>
</feature>
<feature type="transmembrane region" description="Helical" evidence="9">
    <location>
        <begin position="152"/>
        <end position="176"/>
    </location>
</feature>
<feature type="transmembrane region" description="Helical" evidence="9">
    <location>
        <begin position="113"/>
        <end position="131"/>
    </location>
</feature>
<dbReference type="Gene3D" id="1.20.1070.10">
    <property type="entry name" value="Rhodopsin 7-helix transmembrane proteins"/>
    <property type="match status" value="1"/>
</dbReference>
<dbReference type="RefSeq" id="XP_022320245.1">
    <property type="nucleotide sequence ID" value="XM_022464537.1"/>
</dbReference>
<dbReference type="Pfam" id="PF00001">
    <property type="entry name" value="7tm_1"/>
    <property type="match status" value="1"/>
</dbReference>
<evidence type="ECO:0000313" key="11">
    <source>
        <dbReference type="Proteomes" id="UP000694844"/>
    </source>
</evidence>
<evidence type="ECO:0000256" key="2">
    <source>
        <dbReference type="ARBA" id="ARBA00022692"/>
    </source>
</evidence>
<protein>
    <submittedName>
        <fullName evidence="12 13">Growth hormone secretagogue receptor type 1-like</fullName>
    </submittedName>
</protein>
<keyword evidence="6 8" id="KW-0675">Receptor</keyword>
<dbReference type="AlphaFoldDB" id="A0A8B8CX93"/>
<organism evidence="11 12">
    <name type="scientific">Crassostrea virginica</name>
    <name type="common">Eastern oyster</name>
    <dbReference type="NCBI Taxonomy" id="6565"/>
    <lineage>
        <taxon>Eukaryota</taxon>
        <taxon>Metazoa</taxon>
        <taxon>Spiralia</taxon>
        <taxon>Lophotrochozoa</taxon>
        <taxon>Mollusca</taxon>
        <taxon>Bivalvia</taxon>
        <taxon>Autobranchia</taxon>
        <taxon>Pteriomorphia</taxon>
        <taxon>Ostreida</taxon>
        <taxon>Ostreoidea</taxon>
        <taxon>Ostreidae</taxon>
        <taxon>Crassostrea</taxon>
    </lineage>
</organism>
<dbReference type="PRINTS" id="PR00237">
    <property type="entry name" value="GPCRRHODOPSN"/>
</dbReference>
<dbReference type="PANTHER" id="PTHR24243">
    <property type="entry name" value="G-PROTEIN COUPLED RECEPTOR"/>
    <property type="match status" value="1"/>
</dbReference>
<dbReference type="InterPro" id="IPR000276">
    <property type="entry name" value="GPCR_Rhodpsn"/>
</dbReference>
<name>A0A8B8CX93_CRAVI</name>
<keyword evidence="3 9" id="KW-1133">Transmembrane helix</keyword>
<dbReference type="GO" id="GO:0004930">
    <property type="term" value="F:G protein-coupled receptor activity"/>
    <property type="evidence" value="ECO:0007669"/>
    <property type="project" value="UniProtKB-KW"/>
</dbReference>
<feature type="transmembrane region" description="Helical" evidence="9">
    <location>
        <begin position="200"/>
        <end position="223"/>
    </location>
</feature>
<keyword evidence="2 8" id="KW-0812">Transmembrane</keyword>
<dbReference type="PROSITE" id="PS00237">
    <property type="entry name" value="G_PROTEIN_RECEP_F1_1"/>
    <property type="match status" value="1"/>
</dbReference>
<keyword evidence="7 8" id="KW-0807">Transducer</keyword>
<dbReference type="GeneID" id="111122673"/>
<evidence type="ECO:0000313" key="13">
    <source>
        <dbReference type="RefSeq" id="XP_022320302.1"/>
    </source>
</evidence>
<evidence type="ECO:0000256" key="8">
    <source>
        <dbReference type="RuleBase" id="RU000688"/>
    </source>
</evidence>
<comment type="similarity">
    <text evidence="8">Belongs to the G-protein coupled receptor 1 family.</text>
</comment>
<evidence type="ECO:0000256" key="4">
    <source>
        <dbReference type="ARBA" id="ARBA00023040"/>
    </source>
</evidence>
<keyword evidence="5 9" id="KW-0472">Membrane</keyword>
<dbReference type="GO" id="GO:0005886">
    <property type="term" value="C:plasma membrane"/>
    <property type="evidence" value="ECO:0007669"/>
    <property type="project" value="TreeGrafter"/>
</dbReference>
<evidence type="ECO:0000256" key="1">
    <source>
        <dbReference type="ARBA" id="ARBA00004141"/>
    </source>
</evidence>
<sequence>MMENTSQVAVPVFSNSTLNISHSVNIPEPPRYIIVVASVMYSLIFIAGVFANLSVVIVVGAVKRVRSRMSFLFANLSLADLLVLIVCMPSAAIDLFAKEVWYLGEFMCKCVPFVENLVSLASVLTILVITYDRYRGVCYPLTLRSFWTKLRVPTIVLIVWLLAGAASLPITFIAIYRDSRFFDGTPIKVCRMPINSTWKIAYILGIFVVFFIVILAILCVLIFRMCKKLLWHAQFLEDRAEQDSERTVTGRRRIVFMLIIVIVTFFLCLLPQRIVGLWIIFADHGALYDLGLEGYLNLITFPRVLMYISSATNPIIYNIMSAKFKSALKDTICHCEKVSSCCTGTMPRLRARTNSFHLSRLSLSSKSTHFQLQYSPRSRHSTGDSSHIEARIMLKKEKSIESVV</sequence>
<dbReference type="SUPFAM" id="SSF81321">
    <property type="entry name" value="Family A G protein-coupled receptor-like"/>
    <property type="match status" value="1"/>
</dbReference>
<evidence type="ECO:0000313" key="12">
    <source>
        <dbReference type="RefSeq" id="XP_022320245.1"/>
    </source>
</evidence>
<proteinExistence type="inferred from homology"/>
<evidence type="ECO:0000259" key="10">
    <source>
        <dbReference type="PROSITE" id="PS50262"/>
    </source>
</evidence>
<dbReference type="RefSeq" id="XP_022320302.1">
    <property type="nucleotide sequence ID" value="XM_022464594.1"/>
</dbReference>
<evidence type="ECO:0000256" key="6">
    <source>
        <dbReference type="ARBA" id="ARBA00023170"/>
    </source>
</evidence>
<feature type="transmembrane region" description="Helical" evidence="9">
    <location>
        <begin position="254"/>
        <end position="281"/>
    </location>
</feature>
<reference evidence="12 13" key="1">
    <citation type="submission" date="2025-04" db="UniProtKB">
        <authorList>
            <consortium name="RefSeq"/>
        </authorList>
    </citation>
    <scope>IDENTIFICATION</scope>
    <source>
        <tissue evidence="12 13">Whole sample</tissue>
    </source>
</reference>
<comment type="subcellular location">
    <subcellularLocation>
        <location evidence="1">Membrane</location>
        <topology evidence="1">Multi-pass membrane protein</topology>
    </subcellularLocation>
</comment>
<dbReference type="KEGG" id="cvn:111122715"/>
<dbReference type="InterPro" id="IPR017452">
    <property type="entry name" value="GPCR_Rhodpsn_7TM"/>
</dbReference>
<feature type="domain" description="G-protein coupled receptors family 1 profile" evidence="10">
    <location>
        <begin position="51"/>
        <end position="317"/>
    </location>
</feature>
<dbReference type="KEGG" id="cvn:111122673"/>